<keyword evidence="1" id="KW-0472">Membrane</keyword>
<dbReference type="InterPro" id="IPR025597">
    <property type="entry name" value="DUF4345"/>
</dbReference>
<evidence type="ECO:0000313" key="3">
    <source>
        <dbReference type="Proteomes" id="UP000298058"/>
    </source>
</evidence>
<sequence>MNSQSTVSISTRIVQVCLFLAAAIALFGGSVQMYLGEPDVSPRLDNIHRFMAGLYLSMGIICFWAAYTIQTQKTLVYLIALAIFVAAVGRLISMSIVGLPEPHGLWLGYLGAELILPILMAGGQLKRK</sequence>
<evidence type="ECO:0000256" key="1">
    <source>
        <dbReference type="SAM" id="Phobius"/>
    </source>
</evidence>
<evidence type="ECO:0000313" key="2">
    <source>
        <dbReference type="EMBL" id="TGN18456.1"/>
    </source>
</evidence>
<feature type="transmembrane region" description="Helical" evidence="1">
    <location>
        <begin position="74"/>
        <end position="99"/>
    </location>
</feature>
<dbReference type="Proteomes" id="UP000298058">
    <property type="component" value="Unassembled WGS sequence"/>
</dbReference>
<proteinExistence type="predicted"/>
<accession>A0A4V3JXW5</accession>
<name>A0A4V3JXW5_9LEPT</name>
<dbReference type="AlphaFoldDB" id="A0A4V3JXW5"/>
<dbReference type="OrthoDB" id="4549167at2"/>
<protein>
    <submittedName>
        <fullName evidence="2">DUF4345 domain-containing protein</fullName>
    </submittedName>
</protein>
<gene>
    <name evidence="2" type="ORF">EHS15_13765</name>
</gene>
<organism evidence="2 3">
    <name type="scientific">Leptospira idonii</name>
    <dbReference type="NCBI Taxonomy" id="1193500"/>
    <lineage>
        <taxon>Bacteria</taxon>
        <taxon>Pseudomonadati</taxon>
        <taxon>Spirochaetota</taxon>
        <taxon>Spirochaetia</taxon>
        <taxon>Leptospirales</taxon>
        <taxon>Leptospiraceae</taxon>
        <taxon>Leptospira</taxon>
    </lineage>
</organism>
<comment type="caution">
    <text evidence="2">The sequence shown here is derived from an EMBL/GenBank/DDBJ whole genome shotgun (WGS) entry which is preliminary data.</text>
</comment>
<feature type="transmembrane region" description="Helical" evidence="1">
    <location>
        <begin position="105"/>
        <end position="125"/>
    </location>
</feature>
<dbReference type="Pfam" id="PF14248">
    <property type="entry name" value="DUF4345"/>
    <property type="match status" value="1"/>
</dbReference>
<reference evidence="2" key="1">
    <citation type="journal article" date="2019" name="PLoS Negl. Trop. Dis.">
        <title>Revisiting the worldwide diversity of Leptospira species in the environment.</title>
        <authorList>
            <person name="Vincent A.T."/>
            <person name="Schiettekatte O."/>
            <person name="Bourhy P."/>
            <person name="Veyrier F.J."/>
            <person name="Picardeau M."/>
        </authorList>
    </citation>
    <scope>NUCLEOTIDE SEQUENCE [LARGE SCALE GENOMIC DNA]</scope>
    <source>
        <strain evidence="2">201300427</strain>
    </source>
</reference>
<keyword evidence="1" id="KW-0812">Transmembrane</keyword>
<dbReference type="EMBL" id="RQHW01000047">
    <property type="protein sequence ID" value="TGN18456.1"/>
    <property type="molecule type" value="Genomic_DNA"/>
</dbReference>
<keyword evidence="3" id="KW-1185">Reference proteome</keyword>
<keyword evidence="1" id="KW-1133">Transmembrane helix</keyword>
<feature type="transmembrane region" description="Helical" evidence="1">
    <location>
        <begin position="12"/>
        <end position="35"/>
    </location>
</feature>
<dbReference type="RefSeq" id="WP_135761139.1">
    <property type="nucleotide sequence ID" value="NZ_RQHW01000047.1"/>
</dbReference>
<feature type="transmembrane region" description="Helical" evidence="1">
    <location>
        <begin position="47"/>
        <end position="67"/>
    </location>
</feature>